<sequence>MAPNYSKLLNNLPKDTKVFISLSAASLSYWCFSTLIPQNKKSKLLKEEIKFCLEDPDKKSTSKKVQVDAEFLRALKNILKVIIPGFYSPETFYLFMVAFFLVSRSLCDIYMINNGTLIESAIITGNISLVNNLMKFGLNKLKLNFRTRLSNHLYNSYLNGFTYYKMSNLDNRISNPDQLLTQDVEKFCDSVVDLYSNVSKPILDIMIYIQKLTVAIGGQAPAIMICYMLFSGFLLTNLRKPISRMTAGEQRLEGEFRFVNSRLITNSEEIAFYNGNRRERLNVESSFSRLVNHLEKLINFRCNMGFVDNIIAKYFATCVGFSVVAYPYLISTSPLAGKSYEERMREYYKTGRMLVKLAEAIGRLILAGRELTKLAGFTSRVQELIVVLNDLNRGHYQRTMVDPKLSNGLTRMSSLGSGTVVYEDKIIRFESVPLITPNGDVLVKELNFEVKSGMNVLVCGPNGCGKSSLFRILGGLWPVFGGVLTKPSSGKLFYIPQRPYMTLGSFRDQVIYPDTKREMESKGITDKDLEKLLERVQLLHLLQREEDGWNTISDWMDVLSGGEKQRVAMARVFYHRPQFAILDECTSAVSVDVEGEMYRYCREAGITLFTVSHRKSLWKHHEFYLHMDGRGSFEFKKIEDDTQEYGS</sequence>
<dbReference type="PROSITE" id="PS00211">
    <property type="entry name" value="ABC_TRANSPORTER_1"/>
    <property type="match status" value="1"/>
</dbReference>
<feature type="domain" description="ABC transporter" evidence="10">
    <location>
        <begin position="427"/>
        <end position="647"/>
    </location>
</feature>
<keyword evidence="7 9" id="KW-1133">Transmembrane helix</keyword>
<dbReference type="GO" id="GO:0042760">
    <property type="term" value="P:very long-chain fatty acid catabolic process"/>
    <property type="evidence" value="ECO:0007669"/>
    <property type="project" value="TreeGrafter"/>
</dbReference>
<dbReference type="GO" id="GO:0016887">
    <property type="term" value="F:ATP hydrolysis activity"/>
    <property type="evidence" value="ECO:0007669"/>
    <property type="project" value="InterPro"/>
</dbReference>
<evidence type="ECO:0000259" key="11">
    <source>
        <dbReference type="PROSITE" id="PS50929"/>
    </source>
</evidence>
<dbReference type="SUPFAM" id="SSF52540">
    <property type="entry name" value="P-loop containing nucleoside triphosphate hydrolases"/>
    <property type="match status" value="1"/>
</dbReference>
<dbReference type="PROSITE" id="PS50893">
    <property type="entry name" value="ABC_TRANSPORTER_2"/>
    <property type="match status" value="1"/>
</dbReference>
<name>A0A5N5TNK3_9CRUS</name>
<dbReference type="AlphaFoldDB" id="A0A5N5TNK3"/>
<dbReference type="SMART" id="SM00382">
    <property type="entry name" value="AAA"/>
    <property type="match status" value="1"/>
</dbReference>
<keyword evidence="5" id="KW-0547">Nucleotide-binding</keyword>
<dbReference type="PANTHER" id="PTHR11384">
    <property type="entry name" value="ATP-BINDING CASSETTE, SUB-FAMILY D MEMBER"/>
    <property type="match status" value="1"/>
</dbReference>
<keyword evidence="3" id="KW-0813">Transport</keyword>
<evidence type="ECO:0000256" key="9">
    <source>
        <dbReference type="SAM" id="Phobius"/>
    </source>
</evidence>
<dbReference type="InterPro" id="IPR050835">
    <property type="entry name" value="ABC_transporter_sub-D"/>
</dbReference>
<gene>
    <name evidence="12" type="primary">ABCD3</name>
    <name evidence="12" type="ORF">Anas_00259</name>
</gene>
<dbReference type="CDD" id="cd03223">
    <property type="entry name" value="ABCD_peroxisomal_ALDP"/>
    <property type="match status" value="1"/>
</dbReference>
<dbReference type="Proteomes" id="UP000326759">
    <property type="component" value="Unassembled WGS sequence"/>
</dbReference>
<keyword evidence="6 12" id="KW-0067">ATP-binding</keyword>
<evidence type="ECO:0000259" key="10">
    <source>
        <dbReference type="PROSITE" id="PS50893"/>
    </source>
</evidence>
<dbReference type="GO" id="GO:0140359">
    <property type="term" value="F:ABC-type transporter activity"/>
    <property type="evidence" value="ECO:0007669"/>
    <property type="project" value="InterPro"/>
</dbReference>
<dbReference type="InterPro" id="IPR027417">
    <property type="entry name" value="P-loop_NTPase"/>
</dbReference>
<dbReference type="Gene3D" id="3.40.50.300">
    <property type="entry name" value="P-loop containing nucleotide triphosphate hydrolases"/>
    <property type="match status" value="1"/>
</dbReference>
<evidence type="ECO:0000256" key="8">
    <source>
        <dbReference type="ARBA" id="ARBA00023136"/>
    </source>
</evidence>
<keyword evidence="8 9" id="KW-0472">Membrane</keyword>
<feature type="transmembrane region" description="Helical" evidence="9">
    <location>
        <begin position="92"/>
        <end position="112"/>
    </location>
</feature>
<dbReference type="SUPFAM" id="SSF90123">
    <property type="entry name" value="ABC transporter transmembrane region"/>
    <property type="match status" value="1"/>
</dbReference>
<dbReference type="InterPro" id="IPR036640">
    <property type="entry name" value="ABC1_TM_sf"/>
</dbReference>
<evidence type="ECO:0000256" key="4">
    <source>
        <dbReference type="ARBA" id="ARBA00022692"/>
    </source>
</evidence>
<evidence type="ECO:0000256" key="3">
    <source>
        <dbReference type="ARBA" id="ARBA00022448"/>
    </source>
</evidence>
<evidence type="ECO:0000256" key="5">
    <source>
        <dbReference type="ARBA" id="ARBA00022741"/>
    </source>
</evidence>
<dbReference type="Pfam" id="PF06472">
    <property type="entry name" value="ABC_membrane_2"/>
    <property type="match status" value="1"/>
</dbReference>
<dbReference type="GO" id="GO:0005778">
    <property type="term" value="C:peroxisomal membrane"/>
    <property type="evidence" value="ECO:0007669"/>
    <property type="project" value="UniProtKB-SubCell"/>
</dbReference>
<dbReference type="GO" id="GO:0006635">
    <property type="term" value="P:fatty acid beta-oxidation"/>
    <property type="evidence" value="ECO:0007669"/>
    <property type="project" value="TreeGrafter"/>
</dbReference>
<comment type="similarity">
    <text evidence="2">Belongs to the ABC transporter superfamily. ABCD family. Peroxisomal fatty acyl CoA transporter (TC 3.A.1.203) subfamily.</text>
</comment>
<protein>
    <submittedName>
        <fullName evidence="12">ATP-binding cassette sub-family D member 3</fullName>
    </submittedName>
</protein>
<evidence type="ECO:0000256" key="2">
    <source>
        <dbReference type="ARBA" id="ARBA00008575"/>
    </source>
</evidence>
<dbReference type="GO" id="GO:0005524">
    <property type="term" value="F:ATP binding"/>
    <property type="evidence" value="ECO:0007669"/>
    <property type="project" value="UniProtKB-KW"/>
</dbReference>
<comment type="subcellular location">
    <subcellularLocation>
        <location evidence="1">Peroxisome membrane</location>
        <topology evidence="1">Multi-pass membrane protein</topology>
    </subcellularLocation>
</comment>
<proteinExistence type="inferred from homology"/>
<keyword evidence="4 9" id="KW-0812">Transmembrane</keyword>
<dbReference type="EMBL" id="SEYY01000239">
    <property type="protein sequence ID" value="KAB7507739.1"/>
    <property type="molecule type" value="Genomic_DNA"/>
</dbReference>
<dbReference type="InterPro" id="IPR017871">
    <property type="entry name" value="ABC_transporter-like_CS"/>
</dbReference>
<evidence type="ECO:0000256" key="6">
    <source>
        <dbReference type="ARBA" id="ARBA00022840"/>
    </source>
</evidence>
<reference evidence="12 13" key="1">
    <citation type="journal article" date="2019" name="PLoS Biol.">
        <title>Sex chromosomes control vertical transmission of feminizing Wolbachia symbionts in an isopod.</title>
        <authorList>
            <person name="Becking T."/>
            <person name="Chebbi M.A."/>
            <person name="Giraud I."/>
            <person name="Moumen B."/>
            <person name="Laverre T."/>
            <person name="Caubet Y."/>
            <person name="Peccoud J."/>
            <person name="Gilbert C."/>
            <person name="Cordaux R."/>
        </authorList>
    </citation>
    <scope>NUCLEOTIDE SEQUENCE [LARGE SCALE GENOMIC DNA]</scope>
    <source>
        <strain evidence="12">ANa2</strain>
        <tissue evidence="12">Whole body excluding digestive tract and cuticle</tissue>
    </source>
</reference>
<evidence type="ECO:0000256" key="7">
    <source>
        <dbReference type="ARBA" id="ARBA00022989"/>
    </source>
</evidence>
<evidence type="ECO:0000313" key="12">
    <source>
        <dbReference type="EMBL" id="KAB7507739.1"/>
    </source>
</evidence>
<organism evidence="12 13">
    <name type="scientific">Armadillidium nasatum</name>
    <dbReference type="NCBI Taxonomy" id="96803"/>
    <lineage>
        <taxon>Eukaryota</taxon>
        <taxon>Metazoa</taxon>
        <taxon>Ecdysozoa</taxon>
        <taxon>Arthropoda</taxon>
        <taxon>Crustacea</taxon>
        <taxon>Multicrustacea</taxon>
        <taxon>Malacostraca</taxon>
        <taxon>Eumalacostraca</taxon>
        <taxon>Peracarida</taxon>
        <taxon>Isopoda</taxon>
        <taxon>Oniscidea</taxon>
        <taxon>Crinocheta</taxon>
        <taxon>Armadillidiidae</taxon>
        <taxon>Armadillidium</taxon>
    </lineage>
</organism>
<keyword evidence="13" id="KW-1185">Reference proteome</keyword>
<dbReference type="GO" id="GO:0015910">
    <property type="term" value="P:long-chain fatty acid import into peroxisome"/>
    <property type="evidence" value="ECO:0007669"/>
    <property type="project" value="TreeGrafter"/>
</dbReference>
<dbReference type="FunFam" id="3.40.50.300:FF:000636">
    <property type="entry name" value="ATP-binding cassette sub-family D member 3"/>
    <property type="match status" value="1"/>
</dbReference>
<comment type="caution">
    <text evidence="12">The sequence shown here is derived from an EMBL/GenBank/DDBJ whole genome shotgun (WGS) entry which is preliminary data.</text>
</comment>
<dbReference type="PROSITE" id="PS50929">
    <property type="entry name" value="ABC_TM1F"/>
    <property type="match status" value="1"/>
</dbReference>
<dbReference type="InterPro" id="IPR003593">
    <property type="entry name" value="AAA+_ATPase"/>
</dbReference>
<dbReference type="InterPro" id="IPR003439">
    <property type="entry name" value="ABC_transporter-like_ATP-bd"/>
</dbReference>
<dbReference type="Gene3D" id="1.20.1560.10">
    <property type="entry name" value="ABC transporter type 1, transmembrane domain"/>
    <property type="match status" value="1"/>
</dbReference>
<dbReference type="GO" id="GO:0007031">
    <property type="term" value="P:peroxisome organization"/>
    <property type="evidence" value="ECO:0007669"/>
    <property type="project" value="TreeGrafter"/>
</dbReference>
<feature type="transmembrane region" description="Helical" evidence="9">
    <location>
        <begin position="212"/>
        <end position="235"/>
    </location>
</feature>
<dbReference type="PANTHER" id="PTHR11384:SF62">
    <property type="entry name" value="ATP-BINDING CASSETTE SUB-FAMILY D MEMBER 3"/>
    <property type="match status" value="1"/>
</dbReference>
<evidence type="ECO:0000313" key="13">
    <source>
        <dbReference type="Proteomes" id="UP000326759"/>
    </source>
</evidence>
<dbReference type="InterPro" id="IPR011527">
    <property type="entry name" value="ABC1_TM_dom"/>
</dbReference>
<dbReference type="OrthoDB" id="422637at2759"/>
<dbReference type="GO" id="GO:0005324">
    <property type="term" value="F:long-chain fatty acid transmembrane transporter activity"/>
    <property type="evidence" value="ECO:0007669"/>
    <property type="project" value="TreeGrafter"/>
</dbReference>
<dbReference type="Pfam" id="PF00005">
    <property type="entry name" value="ABC_tran"/>
    <property type="match status" value="1"/>
</dbReference>
<accession>A0A5N5TNK3</accession>
<feature type="domain" description="ABC transmembrane type-1" evidence="11">
    <location>
        <begin position="128"/>
        <end position="312"/>
    </location>
</feature>
<evidence type="ECO:0000256" key="1">
    <source>
        <dbReference type="ARBA" id="ARBA00004585"/>
    </source>
</evidence>